<name>A0A8H7TFE5_9HELO</name>
<feature type="region of interest" description="Disordered" evidence="1">
    <location>
        <begin position="183"/>
        <end position="202"/>
    </location>
</feature>
<feature type="compositionally biased region" description="Low complexity" evidence="1">
    <location>
        <begin position="441"/>
        <end position="451"/>
    </location>
</feature>
<comment type="caution">
    <text evidence="2">The sequence shown here is derived from an EMBL/GenBank/DDBJ whole genome shotgun (WGS) entry which is preliminary data.</text>
</comment>
<dbReference type="OrthoDB" id="3595619at2759"/>
<protein>
    <submittedName>
        <fullName evidence="2">Uncharacterized protein</fullName>
    </submittedName>
</protein>
<evidence type="ECO:0000313" key="2">
    <source>
        <dbReference type="EMBL" id="KAG4418779.1"/>
    </source>
</evidence>
<dbReference type="EMBL" id="JAFJYH010000120">
    <property type="protein sequence ID" value="KAG4418779.1"/>
    <property type="molecule type" value="Genomic_DNA"/>
</dbReference>
<keyword evidence="3" id="KW-1185">Reference proteome</keyword>
<evidence type="ECO:0000313" key="3">
    <source>
        <dbReference type="Proteomes" id="UP000664132"/>
    </source>
</evidence>
<reference evidence="2" key="1">
    <citation type="submission" date="2021-02" db="EMBL/GenBank/DDBJ databases">
        <title>Genome sequence Cadophora malorum strain M34.</title>
        <authorList>
            <person name="Stefanovic E."/>
            <person name="Vu D."/>
            <person name="Scully C."/>
            <person name="Dijksterhuis J."/>
            <person name="Roader J."/>
            <person name="Houbraken J."/>
        </authorList>
    </citation>
    <scope>NUCLEOTIDE SEQUENCE</scope>
    <source>
        <strain evidence="2">M34</strain>
    </source>
</reference>
<feature type="compositionally biased region" description="Basic and acidic residues" evidence="1">
    <location>
        <begin position="56"/>
        <end position="69"/>
    </location>
</feature>
<feature type="compositionally biased region" description="Polar residues" evidence="1">
    <location>
        <begin position="460"/>
        <end position="469"/>
    </location>
</feature>
<evidence type="ECO:0000256" key="1">
    <source>
        <dbReference type="SAM" id="MobiDB-lite"/>
    </source>
</evidence>
<feature type="region of interest" description="Disordered" evidence="1">
    <location>
        <begin position="272"/>
        <end position="292"/>
    </location>
</feature>
<feature type="region of interest" description="Disordered" evidence="1">
    <location>
        <begin position="436"/>
        <end position="477"/>
    </location>
</feature>
<feature type="region of interest" description="Disordered" evidence="1">
    <location>
        <begin position="349"/>
        <end position="373"/>
    </location>
</feature>
<proteinExistence type="predicted"/>
<sequence length="532" mass="59582">MKLFTGYLDDAYSSWLSASVNCCSPLREEAPRRAVEKPMRIEHHQPRLIPPPIPEPQERPSTRGREWATRTKSFASRASSRGSFSVRRKLNAYNGPRRPRIGHPSNFQHLENATTRRAPGQERFRPLELSIYMPENQLSPILPHFGTIDDLSFPSRYSKELPFPPAALVHARSESAMSFRIPRKPVRSGSGTSSEWSAQFKGRPGSLSAQELLSAMQTQLPQSPPPARLRAKTEPPAYERVKSALHEKFELEQRLKDIEEIIEERKSIYFNSRPTSRRTSRPDSIYSDAQEPMPAPTLLAPFNPTLVTPPTAPSFAERVSSPLGQRPMTAPSKTVHIPSRLVPFTEASATFTTPSPASASSRPDRSLPPPPPLPLVLQAPHPPLRKKKSFSRVSKWLFPASGEHSRNISLDSVTNTPKPVTSREGFYSCVDLRPSTQHTRSSSLSTVSTFESELEEPTIPTWSPDSTPGSDHRKQQEVTIRELSMDSDRNEKSIELTRVRTFGEKTMGHDDSWRMEAMPGHVPGRNSVGVAF</sequence>
<organism evidence="2 3">
    <name type="scientific">Cadophora malorum</name>
    <dbReference type="NCBI Taxonomy" id="108018"/>
    <lineage>
        <taxon>Eukaryota</taxon>
        <taxon>Fungi</taxon>
        <taxon>Dikarya</taxon>
        <taxon>Ascomycota</taxon>
        <taxon>Pezizomycotina</taxon>
        <taxon>Leotiomycetes</taxon>
        <taxon>Helotiales</taxon>
        <taxon>Ploettnerulaceae</taxon>
        <taxon>Cadophora</taxon>
    </lineage>
</organism>
<dbReference type="Proteomes" id="UP000664132">
    <property type="component" value="Unassembled WGS sequence"/>
</dbReference>
<accession>A0A8H7TFE5</accession>
<feature type="region of interest" description="Disordered" evidence="1">
    <location>
        <begin position="45"/>
        <end position="83"/>
    </location>
</feature>
<gene>
    <name evidence="2" type="ORF">IFR04_008061</name>
</gene>
<feature type="compositionally biased region" description="Low complexity" evidence="1">
    <location>
        <begin position="73"/>
        <end position="83"/>
    </location>
</feature>
<dbReference type="AlphaFoldDB" id="A0A8H7TFE5"/>